<evidence type="ECO:0000313" key="1">
    <source>
        <dbReference type="EMBL" id="MFD1372634.1"/>
    </source>
</evidence>
<comment type="caution">
    <text evidence="1">The sequence shown here is derived from an EMBL/GenBank/DDBJ whole genome shotgun (WGS) entry which is preliminary data.</text>
</comment>
<dbReference type="EMBL" id="JBHTMK010000057">
    <property type="protein sequence ID" value="MFD1372634.1"/>
    <property type="molecule type" value="Genomic_DNA"/>
</dbReference>
<dbReference type="Proteomes" id="UP001597183">
    <property type="component" value="Unassembled WGS sequence"/>
</dbReference>
<keyword evidence="2" id="KW-1185">Reference proteome</keyword>
<organism evidence="1 2">
    <name type="scientific">Actinoplanes sichuanensis</name>
    <dbReference type="NCBI Taxonomy" id="512349"/>
    <lineage>
        <taxon>Bacteria</taxon>
        <taxon>Bacillati</taxon>
        <taxon>Actinomycetota</taxon>
        <taxon>Actinomycetes</taxon>
        <taxon>Micromonosporales</taxon>
        <taxon>Micromonosporaceae</taxon>
        <taxon>Actinoplanes</taxon>
    </lineage>
</organism>
<name>A0ABW4APB0_9ACTN</name>
<sequence>MNQPPGLPDPDHPRTLSAADHLAYPYWEKALDLNWAMRFAGAPGDDVPPGLRGLAWLAGIHSATMANGMNSALEHLTPEQVTEAVDFATRIGLHDIAALITLARTAEPSDDHGIRYRHLSHGTSGDAGAILEAVRRDLAANPAHWDPP</sequence>
<accession>A0ABW4APB0</accession>
<proteinExistence type="predicted"/>
<reference evidence="2" key="1">
    <citation type="journal article" date="2019" name="Int. J. Syst. Evol. Microbiol.">
        <title>The Global Catalogue of Microorganisms (GCM) 10K type strain sequencing project: providing services to taxonomists for standard genome sequencing and annotation.</title>
        <authorList>
            <consortium name="The Broad Institute Genomics Platform"/>
            <consortium name="The Broad Institute Genome Sequencing Center for Infectious Disease"/>
            <person name="Wu L."/>
            <person name="Ma J."/>
        </authorList>
    </citation>
    <scope>NUCLEOTIDE SEQUENCE [LARGE SCALE GENOMIC DNA]</scope>
    <source>
        <strain evidence="2">CCM 7526</strain>
    </source>
</reference>
<dbReference type="RefSeq" id="WP_317786354.1">
    <property type="nucleotide sequence ID" value="NZ_AP028461.1"/>
</dbReference>
<gene>
    <name evidence="1" type="ORF">ACFQ5G_45540</name>
</gene>
<protein>
    <recommendedName>
        <fullName evidence="3">DUF222 domain-containing protein</fullName>
    </recommendedName>
</protein>
<evidence type="ECO:0000313" key="2">
    <source>
        <dbReference type="Proteomes" id="UP001597183"/>
    </source>
</evidence>
<evidence type="ECO:0008006" key="3">
    <source>
        <dbReference type="Google" id="ProtNLM"/>
    </source>
</evidence>